<dbReference type="Proteomes" id="UP000553776">
    <property type="component" value="Unassembled WGS sequence"/>
</dbReference>
<accession>A0A841U044</accession>
<dbReference type="RefSeq" id="WP_185136555.1">
    <property type="nucleotide sequence ID" value="NZ_BORM01000001.1"/>
</dbReference>
<dbReference type="AlphaFoldDB" id="A0A841U044"/>
<proteinExistence type="inferred from homology"/>
<dbReference type="GO" id="GO:0030435">
    <property type="term" value="P:sporulation resulting in formation of a cellular spore"/>
    <property type="evidence" value="ECO:0007669"/>
    <property type="project" value="UniProtKB-KW"/>
</dbReference>
<evidence type="ECO:0000256" key="3">
    <source>
        <dbReference type="ARBA" id="ARBA00022969"/>
    </source>
</evidence>
<name>A0A841U044_9BACL</name>
<gene>
    <name evidence="4" type="ORF">H7B90_14255</name>
</gene>
<reference evidence="4 5" key="1">
    <citation type="submission" date="2020-08" db="EMBL/GenBank/DDBJ databases">
        <title>Cohnella phylogeny.</title>
        <authorList>
            <person name="Dunlap C."/>
        </authorList>
    </citation>
    <scope>NUCLEOTIDE SEQUENCE [LARGE SCALE GENOMIC DNA]</scope>
    <source>
        <strain evidence="4 5">DSM 25239</strain>
    </source>
</reference>
<dbReference type="InterPro" id="IPR012610">
    <property type="entry name" value="SASP_SspH"/>
</dbReference>
<evidence type="ECO:0000256" key="2">
    <source>
        <dbReference type="ARBA" id="ARBA00006573"/>
    </source>
</evidence>
<dbReference type="EMBL" id="JACJVR010000054">
    <property type="protein sequence ID" value="MBB6692568.1"/>
    <property type="molecule type" value="Genomic_DNA"/>
</dbReference>
<dbReference type="NCBIfam" id="TIGR02861">
    <property type="entry name" value="SASP_H"/>
    <property type="match status" value="1"/>
</dbReference>
<dbReference type="Pfam" id="PF08141">
    <property type="entry name" value="SspH"/>
    <property type="match status" value="1"/>
</dbReference>
<comment type="similarity">
    <text evidence="2">Belongs to the SspH family.</text>
</comment>
<keyword evidence="3" id="KW-0749">Sporulation</keyword>
<sequence>MNVDRAKQIFDSKDTIAVQLEGQSVWIEEVDAANGMATVQIGSDPLNTQTVSVERLKEGR</sequence>
<organism evidence="4 5">
    <name type="scientific">Cohnella xylanilytica</name>
    <dbReference type="NCBI Taxonomy" id="557555"/>
    <lineage>
        <taxon>Bacteria</taxon>
        <taxon>Bacillati</taxon>
        <taxon>Bacillota</taxon>
        <taxon>Bacilli</taxon>
        <taxon>Bacillales</taxon>
        <taxon>Paenibacillaceae</taxon>
        <taxon>Cohnella</taxon>
    </lineage>
</organism>
<keyword evidence="5" id="KW-1185">Reference proteome</keyword>
<evidence type="ECO:0000256" key="1">
    <source>
        <dbReference type="ARBA" id="ARBA00004288"/>
    </source>
</evidence>
<evidence type="ECO:0000313" key="4">
    <source>
        <dbReference type="EMBL" id="MBB6692568.1"/>
    </source>
</evidence>
<comment type="caution">
    <text evidence="4">The sequence shown here is derived from an EMBL/GenBank/DDBJ whole genome shotgun (WGS) entry which is preliminary data.</text>
</comment>
<comment type="subcellular location">
    <subcellularLocation>
        <location evidence="1">Spore core</location>
    </subcellularLocation>
</comment>
<evidence type="ECO:0000313" key="5">
    <source>
        <dbReference type="Proteomes" id="UP000553776"/>
    </source>
</evidence>
<dbReference type="GO" id="GO:0042601">
    <property type="term" value="C:endospore-forming forespore"/>
    <property type="evidence" value="ECO:0007669"/>
    <property type="project" value="InterPro"/>
</dbReference>
<dbReference type="GO" id="GO:0030436">
    <property type="term" value="P:asexual sporulation"/>
    <property type="evidence" value="ECO:0007669"/>
    <property type="project" value="InterPro"/>
</dbReference>
<protein>
    <submittedName>
        <fullName evidence="4">H-type small acid-soluble spore protein</fullName>
    </submittedName>
</protein>